<keyword evidence="4" id="KW-1185">Reference proteome</keyword>
<dbReference type="InterPro" id="IPR044053">
    <property type="entry name" value="AsaB-like"/>
</dbReference>
<evidence type="ECO:0008006" key="5">
    <source>
        <dbReference type="Google" id="ProtNLM"/>
    </source>
</evidence>
<proteinExistence type="inferred from homology"/>
<dbReference type="PANTHER" id="PTHR34598:SF3">
    <property type="entry name" value="OXIDOREDUCTASE AN1597"/>
    <property type="match status" value="1"/>
</dbReference>
<comment type="similarity">
    <text evidence="2">Belongs to the asaB hydroxylase/desaturase family.</text>
</comment>
<evidence type="ECO:0000313" key="3">
    <source>
        <dbReference type="EMBL" id="KAF2727238.1"/>
    </source>
</evidence>
<comment type="caution">
    <text evidence="3">The sequence shown here is derived from an EMBL/GenBank/DDBJ whole genome shotgun (WGS) entry which is preliminary data.</text>
</comment>
<keyword evidence="1" id="KW-0560">Oxidoreductase</keyword>
<name>A0A9P4QKN7_9PLEO</name>
<dbReference type="AlphaFoldDB" id="A0A9P4QKN7"/>
<evidence type="ECO:0000313" key="4">
    <source>
        <dbReference type="Proteomes" id="UP000799444"/>
    </source>
</evidence>
<dbReference type="NCBIfam" id="NF041278">
    <property type="entry name" value="CmcJ_NvfI_EfuI"/>
    <property type="match status" value="1"/>
</dbReference>
<dbReference type="EMBL" id="ML996345">
    <property type="protein sequence ID" value="KAF2727238.1"/>
    <property type="molecule type" value="Genomic_DNA"/>
</dbReference>
<reference evidence="3" key="1">
    <citation type="journal article" date="2020" name="Stud. Mycol.">
        <title>101 Dothideomycetes genomes: a test case for predicting lifestyles and emergence of pathogens.</title>
        <authorList>
            <person name="Haridas S."/>
            <person name="Albert R."/>
            <person name="Binder M."/>
            <person name="Bloem J."/>
            <person name="Labutti K."/>
            <person name="Salamov A."/>
            <person name="Andreopoulos B."/>
            <person name="Baker S."/>
            <person name="Barry K."/>
            <person name="Bills G."/>
            <person name="Bluhm B."/>
            <person name="Cannon C."/>
            <person name="Castanera R."/>
            <person name="Culley D."/>
            <person name="Daum C."/>
            <person name="Ezra D."/>
            <person name="Gonzalez J."/>
            <person name="Henrissat B."/>
            <person name="Kuo A."/>
            <person name="Liang C."/>
            <person name="Lipzen A."/>
            <person name="Lutzoni F."/>
            <person name="Magnuson J."/>
            <person name="Mondo S."/>
            <person name="Nolan M."/>
            <person name="Ohm R."/>
            <person name="Pangilinan J."/>
            <person name="Park H.-J."/>
            <person name="Ramirez L."/>
            <person name="Alfaro M."/>
            <person name="Sun H."/>
            <person name="Tritt A."/>
            <person name="Yoshinaga Y."/>
            <person name="Zwiers L.-H."/>
            <person name="Turgeon B."/>
            <person name="Goodwin S."/>
            <person name="Spatafora J."/>
            <person name="Crous P."/>
            <person name="Grigoriev I."/>
        </authorList>
    </citation>
    <scope>NUCLEOTIDE SEQUENCE</scope>
    <source>
        <strain evidence="3">CBS 125425</strain>
    </source>
</reference>
<evidence type="ECO:0000256" key="1">
    <source>
        <dbReference type="ARBA" id="ARBA00023002"/>
    </source>
</evidence>
<sequence>MTITNEFPSGSDVQTAEVLYLKRDGIHAHEKPYKLRYDPGEGNPRSNCTNETRTIEIRNLRGVEGMVTMEDDGFMWLPLQSSLAYDDFWDPARVREVYYNEIRQLLFETLRPSHIEILEHQTRKRHEQFPIFTGEVYKHLQPTTIVHIDFTLETALRISREFFHVPEGKYQRMQCINIWRPLRGPVSDWPLALSDRKTVDHESETMGVDIVTREGFSENAQLYYNPKHTWYYLSDQKSTEATLFCQIDTDMGHRAEGVAHTGFQHANATNSSLPRESVEVRAFVYY</sequence>
<evidence type="ECO:0000256" key="2">
    <source>
        <dbReference type="ARBA" id="ARBA00023604"/>
    </source>
</evidence>
<organism evidence="3 4">
    <name type="scientific">Polyplosphaeria fusca</name>
    <dbReference type="NCBI Taxonomy" id="682080"/>
    <lineage>
        <taxon>Eukaryota</taxon>
        <taxon>Fungi</taxon>
        <taxon>Dikarya</taxon>
        <taxon>Ascomycota</taxon>
        <taxon>Pezizomycotina</taxon>
        <taxon>Dothideomycetes</taxon>
        <taxon>Pleosporomycetidae</taxon>
        <taxon>Pleosporales</taxon>
        <taxon>Tetraplosphaeriaceae</taxon>
        <taxon>Polyplosphaeria</taxon>
    </lineage>
</organism>
<dbReference type="PANTHER" id="PTHR34598">
    <property type="entry name" value="BLL6449 PROTEIN"/>
    <property type="match status" value="1"/>
</dbReference>
<dbReference type="GO" id="GO:0016491">
    <property type="term" value="F:oxidoreductase activity"/>
    <property type="evidence" value="ECO:0007669"/>
    <property type="project" value="UniProtKB-KW"/>
</dbReference>
<gene>
    <name evidence="3" type="ORF">EJ04DRAFT_506033</name>
</gene>
<accession>A0A9P4QKN7</accession>
<dbReference type="OrthoDB" id="412788at2759"/>
<dbReference type="Proteomes" id="UP000799444">
    <property type="component" value="Unassembled WGS sequence"/>
</dbReference>
<protein>
    <recommendedName>
        <fullName evidence="5">Methyltransferase</fullName>
    </recommendedName>
</protein>